<proteinExistence type="predicted"/>
<name>A0A081KAC2_9GAMM</name>
<dbReference type="Proteomes" id="UP000027997">
    <property type="component" value="Unassembled WGS sequence"/>
</dbReference>
<evidence type="ECO:0000313" key="3">
    <source>
        <dbReference type="Proteomes" id="UP000027997"/>
    </source>
</evidence>
<dbReference type="EMBL" id="JOJP01000001">
    <property type="protein sequence ID" value="KEI71098.1"/>
    <property type="molecule type" value="Genomic_DNA"/>
</dbReference>
<protein>
    <submittedName>
        <fullName evidence="2">Uncharacterized protein</fullName>
    </submittedName>
</protein>
<comment type="caution">
    <text evidence="2">The sequence shown here is derived from an EMBL/GenBank/DDBJ whole genome shotgun (WGS) entry which is preliminary data.</text>
</comment>
<reference evidence="2 3" key="1">
    <citation type="submission" date="2014-06" db="EMBL/GenBank/DDBJ databases">
        <title>Whole Genome Sequences of Three Symbiotic Endozoicomonas Bacteria.</title>
        <authorList>
            <person name="Neave M.J."/>
            <person name="Apprill A."/>
            <person name="Voolstra C.R."/>
        </authorList>
    </citation>
    <scope>NUCLEOTIDE SEQUENCE [LARGE SCALE GENOMIC DNA]</scope>
    <source>
        <strain evidence="2 3">DSM 22380</strain>
    </source>
</reference>
<dbReference type="AlphaFoldDB" id="A0A081KAC2"/>
<feature type="signal peptide" evidence="1">
    <location>
        <begin position="1"/>
        <end position="24"/>
    </location>
</feature>
<sequence length="142" mass="16220">MNRTFEKAKFVFLTMMVASFMTHAGVDQIATAGADNAHNYDVFNIANHSNETIRAEYRVEITSHLVKTSDPIKPQSFLTDRIPCEYNACMPIYIKFINDNGDDLCTVDTKENIYQPEQTYSVNYYKSGSCDIRRVKQPSTID</sequence>
<keyword evidence="3" id="KW-1185">Reference proteome</keyword>
<dbReference type="STRING" id="305900.GV64_10390"/>
<feature type="chain" id="PRO_5001758706" evidence="1">
    <location>
        <begin position="25"/>
        <end position="142"/>
    </location>
</feature>
<accession>A0A081KAC2</accession>
<keyword evidence="1" id="KW-0732">Signal</keyword>
<organism evidence="2 3">
    <name type="scientific">Endozoicomonas elysicola</name>
    <dbReference type="NCBI Taxonomy" id="305900"/>
    <lineage>
        <taxon>Bacteria</taxon>
        <taxon>Pseudomonadati</taxon>
        <taxon>Pseudomonadota</taxon>
        <taxon>Gammaproteobacteria</taxon>
        <taxon>Oceanospirillales</taxon>
        <taxon>Endozoicomonadaceae</taxon>
        <taxon>Endozoicomonas</taxon>
    </lineage>
</organism>
<evidence type="ECO:0000313" key="2">
    <source>
        <dbReference type="EMBL" id="KEI71098.1"/>
    </source>
</evidence>
<dbReference type="RefSeq" id="WP_020585003.1">
    <property type="nucleotide sequence ID" value="NZ_JOJP01000001.1"/>
</dbReference>
<gene>
    <name evidence="2" type="ORF">GV64_10390</name>
</gene>
<evidence type="ECO:0000256" key="1">
    <source>
        <dbReference type="SAM" id="SignalP"/>
    </source>
</evidence>